<protein>
    <submittedName>
        <fullName evidence="1">Uncharacterized protein</fullName>
    </submittedName>
</protein>
<dbReference type="GeneID" id="94583575"/>
<proteinExistence type="predicted"/>
<dbReference type="Proteomes" id="UP000182444">
    <property type="component" value="Chromosome 1E"/>
</dbReference>
<gene>
    <name evidence="1" type="ORF">YALI1_E12780g</name>
</gene>
<evidence type="ECO:0000313" key="2">
    <source>
        <dbReference type="Proteomes" id="UP000182444"/>
    </source>
</evidence>
<accession>A0A1D8NHV6</accession>
<reference evidence="1 2" key="1">
    <citation type="journal article" date="2016" name="PLoS ONE">
        <title>Sequence Assembly of Yarrowia lipolytica Strain W29/CLIB89 Shows Transposable Element Diversity.</title>
        <authorList>
            <person name="Magnan C."/>
            <person name="Yu J."/>
            <person name="Chang I."/>
            <person name="Jahn E."/>
            <person name="Kanomata Y."/>
            <person name="Wu J."/>
            <person name="Zeller M."/>
            <person name="Oakes M."/>
            <person name="Baldi P."/>
            <person name="Sandmeyer S."/>
        </authorList>
    </citation>
    <scope>NUCLEOTIDE SEQUENCE [LARGE SCALE GENOMIC DNA]</scope>
    <source>
        <strain evidence="2">CLIB89(W29)</strain>
    </source>
</reference>
<organism evidence="1 2">
    <name type="scientific">Yarrowia lipolytica</name>
    <name type="common">Candida lipolytica</name>
    <dbReference type="NCBI Taxonomy" id="4952"/>
    <lineage>
        <taxon>Eukaryota</taxon>
        <taxon>Fungi</taxon>
        <taxon>Dikarya</taxon>
        <taxon>Ascomycota</taxon>
        <taxon>Saccharomycotina</taxon>
        <taxon>Dipodascomycetes</taxon>
        <taxon>Dipodascales</taxon>
        <taxon>Dipodascales incertae sedis</taxon>
        <taxon>Yarrowia</taxon>
    </lineage>
</organism>
<sequence>MRNGPVEQLRVVLYSDPGKHPSVEVGRSRSQSVAVGRSPSVAGFITNYDGLGRCLITSQPRLSPSKPV</sequence>
<dbReference type="EMBL" id="CP017557">
    <property type="protein sequence ID" value="AOW05215.1"/>
    <property type="molecule type" value="Genomic_DNA"/>
</dbReference>
<dbReference type="VEuPathDB" id="FungiDB:YALI1_E12780g"/>
<name>A0A1D8NHV6_YARLL</name>
<dbReference type="RefSeq" id="XP_068139065.1">
    <property type="nucleotide sequence ID" value="XM_068282964.1"/>
</dbReference>
<evidence type="ECO:0000313" key="1">
    <source>
        <dbReference type="EMBL" id="AOW05215.1"/>
    </source>
</evidence>
<dbReference type="AlphaFoldDB" id="A0A1D8NHV6"/>